<dbReference type="Pfam" id="PF02167">
    <property type="entry name" value="Cytochrom_C1"/>
    <property type="match status" value="1"/>
</dbReference>
<keyword evidence="9" id="KW-0999">Mitochondrion inner membrane</keyword>
<dbReference type="InterPro" id="IPR036909">
    <property type="entry name" value="Cyt_c-like_dom_sf"/>
</dbReference>
<dbReference type="EC" id="7.1.1.8" evidence="3"/>
<feature type="binding site" description="covalent" evidence="17">
    <location>
        <position position="125"/>
    </location>
    <ligand>
        <name>heme c</name>
        <dbReference type="ChEBI" id="CHEBI:61717"/>
    </ligand>
</feature>
<dbReference type="Proteomes" id="UP000054097">
    <property type="component" value="Unassembled WGS sequence"/>
</dbReference>
<proteinExistence type="inferred from homology"/>
<dbReference type="SUPFAM" id="SSF81496">
    <property type="entry name" value="Cytochrome c1 subunit of cytochrome bc1 complex (Ubiquinol-cytochrome c reductase), transmembrane anchor"/>
    <property type="match status" value="1"/>
</dbReference>
<dbReference type="Gene3D" id="1.20.5.100">
    <property type="entry name" value="Cytochrome c1, transmembrane anchor, C-terminal"/>
    <property type="match status" value="1"/>
</dbReference>
<evidence type="ECO:0000256" key="11">
    <source>
        <dbReference type="ARBA" id="ARBA00022982"/>
    </source>
</evidence>
<dbReference type="PANTHER" id="PTHR10266:SF3">
    <property type="entry name" value="CYTOCHROME C1, HEME PROTEIN, MITOCHONDRIAL"/>
    <property type="match status" value="1"/>
</dbReference>
<dbReference type="GO" id="GO:0006122">
    <property type="term" value="P:mitochondrial electron transport, ubiquinol to cytochrome c"/>
    <property type="evidence" value="ECO:0007669"/>
    <property type="project" value="TreeGrafter"/>
</dbReference>
<evidence type="ECO:0000256" key="8">
    <source>
        <dbReference type="ARBA" id="ARBA00022723"/>
    </source>
</evidence>
<evidence type="ECO:0000256" key="15">
    <source>
        <dbReference type="ARBA" id="ARBA00023136"/>
    </source>
</evidence>
<evidence type="ECO:0000256" key="16">
    <source>
        <dbReference type="ARBA" id="ARBA00029351"/>
    </source>
</evidence>
<feature type="binding site" description="covalent" evidence="17">
    <location>
        <position position="122"/>
    </location>
    <ligand>
        <name>heme c</name>
        <dbReference type="ChEBI" id="CHEBI:61717"/>
    </ligand>
</feature>
<comment type="subcellular location">
    <subcellularLocation>
        <location evidence="1">Mitochondrion inner membrane</location>
    </subcellularLocation>
</comment>
<feature type="binding site" description="covalent" evidence="17">
    <location>
        <position position="126"/>
    </location>
    <ligand>
        <name>heme c</name>
        <dbReference type="ChEBI" id="CHEBI:61717"/>
    </ligand>
</feature>
<name>A0A0C3BM65_SERVB</name>
<dbReference type="InterPro" id="IPR002326">
    <property type="entry name" value="Cyt_c1"/>
</dbReference>
<evidence type="ECO:0000256" key="9">
    <source>
        <dbReference type="ARBA" id="ARBA00022792"/>
    </source>
</evidence>
<protein>
    <recommendedName>
        <fullName evidence="3">quinol--cytochrome-c reductase</fullName>
        <ecNumber evidence="3">7.1.1.8</ecNumber>
    </recommendedName>
</protein>
<keyword evidence="20" id="KW-1185">Reference proteome</keyword>
<keyword evidence="13 17" id="KW-0408">Iron</keyword>
<evidence type="ECO:0000256" key="4">
    <source>
        <dbReference type="ARBA" id="ARBA00022448"/>
    </source>
</evidence>
<dbReference type="Gene3D" id="1.10.760.10">
    <property type="entry name" value="Cytochrome c-like domain"/>
    <property type="match status" value="1"/>
</dbReference>
<dbReference type="SUPFAM" id="SSF46626">
    <property type="entry name" value="Cytochrome c"/>
    <property type="match status" value="1"/>
</dbReference>
<comment type="cofactor">
    <cofactor evidence="17">
        <name>heme c</name>
        <dbReference type="ChEBI" id="CHEBI:61717"/>
    </cofactor>
    <text evidence="17">Binds 1 heme c group covalently per subunit.</text>
</comment>
<keyword evidence="12" id="KW-1133">Transmembrane helix</keyword>
<dbReference type="FunFam" id="1.10.760.10:FF:000002">
    <property type="entry name" value="Cytochrome c1, heme protein"/>
    <property type="match status" value="1"/>
</dbReference>
<keyword evidence="10" id="KW-1278">Translocase</keyword>
<dbReference type="PRINTS" id="PR00603">
    <property type="entry name" value="CYTOCHROMEC1"/>
</dbReference>
<evidence type="ECO:0000256" key="17">
    <source>
        <dbReference type="PIRSR" id="PIRSR602326-1"/>
    </source>
</evidence>
<keyword evidence="15" id="KW-0472">Membrane</keyword>
<comment type="catalytic activity">
    <reaction evidence="16">
        <text>a quinol + 2 Fe(III)-[cytochrome c](out) = a quinone + 2 Fe(II)-[cytochrome c](out) + 2 H(+)(out)</text>
        <dbReference type="Rhea" id="RHEA:11484"/>
        <dbReference type="Rhea" id="RHEA-COMP:10350"/>
        <dbReference type="Rhea" id="RHEA-COMP:14399"/>
        <dbReference type="ChEBI" id="CHEBI:15378"/>
        <dbReference type="ChEBI" id="CHEBI:24646"/>
        <dbReference type="ChEBI" id="CHEBI:29033"/>
        <dbReference type="ChEBI" id="CHEBI:29034"/>
        <dbReference type="ChEBI" id="CHEBI:132124"/>
        <dbReference type="EC" id="7.1.1.8"/>
    </reaction>
</comment>
<dbReference type="InterPro" id="IPR009056">
    <property type="entry name" value="Cyt_c-like_dom"/>
</dbReference>
<dbReference type="PANTHER" id="PTHR10266">
    <property type="entry name" value="CYTOCHROME C1"/>
    <property type="match status" value="1"/>
</dbReference>
<evidence type="ECO:0000256" key="6">
    <source>
        <dbReference type="ARBA" id="ARBA00022660"/>
    </source>
</evidence>
<dbReference type="EMBL" id="KN824278">
    <property type="protein sequence ID" value="KIM33124.1"/>
    <property type="molecule type" value="Genomic_DNA"/>
</dbReference>
<keyword evidence="4" id="KW-0813">Transport</keyword>
<feature type="domain" description="Cytochrome c" evidence="18">
    <location>
        <begin position="109"/>
        <end position="261"/>
    </location>
</feature>
<organism evidence="19 20">
    <name type="scientific">Serendipita vermifera MAFF 305830</name>
    <dbReference type="NCBI Taxonomy" id="933852"/>
    <lineage>
        <taxon>Eukaryota</taxon>
        <taxon>Fungi</taxon>
        <taxon>Dikarya</taxon>
        <taxon>Basidiomycota</taxon>
        <taxon>Agaricomycotina</taxon>
        <taxon>Agaricomycetes</taxon>
        <taxon>Sebacinales</taxon>
        <taxon>Serendipitaceae</taxon>
        <taxon>Serendipita</taxon>
    </lineage>
</organism>
<keyword evidence="5 17" id="KW-0349">Heme</keyword>
<evidence type="ECO:0000256" key="12">
    <source>
        <dbReference type="ARBA" id="ARBA00022989"/>
    </source>
</evidence>
<evidence type="ECO:0000256" key="10">
    <source>
        <dbReference type="ARBA" id="ARBA00022967"/>
    </source>
</evidence>
<comment type="similarity">
    <text evidence="2">Belongs to the cytochrome c family.</text>
</comment>
<dbReference type="GO" id="GO:0008121">
    <property type="term" value="F:quinol-cytochrome-c reductase activity"/>
    <property type="evidence" value="ECO:0007669"/>
    <property type="project" value="UniProtKB-EC"/>
</dbReference>
<keyword evidence="6" id="KW-0679">Respiratory chain</keyword>
<dbReference type="AlphaFoldDB" id="A0A0C3BM65"/>
<dbReference type="GO" id="GO:0046872">
    <property type="term" value="F:metal ion binding"/>
    <property type="evidence" value="ECO:0007669"/>
    <property type="project" value="UniProtKB-KW"/>
</dbReference>
<keyword evidence="14" id="KW-0496">Mitochondrion</keyword>
<dbReference type="GO" id="GO:0005743">
    <property type="term" value="C:mitochondrial inner membrane"/>
    <property type="evidence" value="ECO:0007669"/>
    <property type="project" value="UniProtKB-SubCell"/>
</dbReference>
<evidence type="ECO:0000313" key="20">
    <source>
        <dbReference type="Proteomes" id="UP000054097"/>
    </source>
</evidence>
<evidence type="ECO:0000256" key="1">
    <source>
        <dbReference type="ARBA" id="ARBA00004273"/>
    </source>
</evidence>
<feature type="binding site" description="covalent" evidence="17">
    <location>
        <position position="245"/>
    </location>
    <ligand>
        <name>heme c</name>
        <dbReference type="ChEBI" id="CHEBI:61717"/>
    </ligand>
</feature>
<evidence type="ECO:0000256" key="2">
    <source>
        <dbReference type="ARBA" id="ARBA00006488"/>
    </source>
</evidence>
<evidence type="ECO:0000313" key="19">
    <source>
        <dbReference type="EMBL" id="KIM33124.1"/>
    </source>
</evidence>
<keyword evidence="11" id="KW-0249">Electron transport</keyword>
<dbReference type="OrthoDB" id="5925at2759"/>
<sequence length="330" mass="36005">MLSRVPPPLRASTLLACSRNAVAAPGKRSIGARMASTSSSEATASFLTSRATLASATAFTVGTIAWYTHLYGTLPFVGEISANSPAEEGLHPPKYPWSHSGFFDTFDHASIRRGYQVYKEVCAACHSLDRIAWRNLVGVSHTATEVKALAEEHEYPDGPNDQGEMFQRPGKLSDYLPAPYPNEEAARASNGGALPPDLSLIIKARHGGCDYVFSLLTGYVDPPAGVEIREGLNYNPYFPGGAIAMARVLFDGLVEYDDGTPGTTSQYAKDVVTFLNWAAEPEHDERKKIGLQATILMSSLVLLSLYAKRFKWTPLKSRKIVYNPPKPKQH</sequence>
<accession>A0A0C3BM65</accession>
<dbReference type="HOGENOM" id="CLU_040334_1_1_1"/>
<dbReference type="InterPro" id="IPR021157">
    <property type="entry name" value="Cyt_c1_TM_anchor_C"/>
</dbReference>
<dbReference type="FunFam" id="1.20.5.100:FF:000003">
    <property type="entry name" value="Cytochrome c1, heme protein, mitochondrial"/>
    <property type="match status" value="1"/>
</dbReference>
<evidence type="ECO:0000256" key="14">
    <source>
        <dbReference type="ARBA" id="ARBA00023128"/>
    </source>
</evidence>
<reference evidence="20" key="2">
    <citation type="submission" date="2015-01" db="EMBL/GenBank/DDBJ databases">
        <title>Evolutionary Origins and Diversification of the Mycorrhizal Mutualists.</title>
        <authorList>
            <consortium name="DOE Joint Genome Institute"/>
            <consortium name="Mycorrhizal Genomics Consortium"/>
            <person name="Kohler A."/>
            <person name="Kuo A."/>
            <person name="Nagy L.G."/>
            <person name="Floudas D."/>
            <person name="Copeland A."/>
            <person name="Barry K.W."/>
            <person name="Cichocki N."/>
            <person name="Veneault-Fourrey C."/>
            <person name="LaButti K."/>
            <person name="Lindquist E.A."/>
            <person name="Lipzen A."/>
            <person name="Lundell T."/>
            <person name="Morin E."/>
            <person name="Murat C."/>
            <person name="Riley R."/>
            <person name="Ohm R."/>
            <person name="Sun H."/>
            <person name="Tunlid A."/>
            <person name="Henrissat B."/>
            <person name="Grigoriev I.V."/>
            <person name="Hibbett D.S."/>
            <person name="Martin F."/>
        </authorList>
    </citation>
    <scope>NUCLEOTIDE SEQUENCE [LARGE SCALE GENOMIC DNA]</scope>
    <source>
        <strain evidence="20">MAFF 305830</strain>
    </source>
</reference>
<keyword evidence="8 17" id="KW-0479">Metal-binding</keyword>
<dbReference type="PROSITE" id="PS51007">
    <property type="entry name" value="CYTC"/>
    <property type="match status" value="1"/>
</dbReference>
<evidence type="ECO:0000256" key="5">
    <source>
        <dbReference type="ARBA" id="ARBA00022617"/>
    </source>
</evidence>
<evidence type="ECO:0000256" key="7">
    <source>
        <dbReference type="ARBA" id="ARBA00022692"/>
    </source>
</evidence>
<keyword evidence="7" id="KW-0812">Transmembrane</keyword>
<gene>
    <name evidence="19" type="ORF">M408DRAFT_149096</name>
</gene>
<dbReference type="GO" id="GO:0020037">
    <property type="term" value="F:heme binding"/>
    <property type="evidence" value="ECO:0007669"/>
    <property type="project" value="InterPro"/>
</dbReference>
<reference evidence="19 20" key="1">
    <citation type="submission" date="2014-04" db="EMBL/GenBank/DDBJ databases">
        <authorList>
            <consortium name="DOE Joint Genome Institute"/>
            <person name="Kuo A."/>
            <person name="Zuccaro A."/>
            <person name="Kohler A."/>
            <person name="Nagy L.G."/>
            <person name="Floudas D."/>
            <person name="Copeland A."/>
            <person name="Barry K.W."/>
            <person name="Cichocki N."/>
            <person name="Veneault-Fourrey C."/>
            <person name="LaButti K."/>
            <person name="Lindquist E.A."/>
            <person name="Lipzen A."/>
            <person name="Lundell T."/>
            <person name="Morin E."/>
            <person name="Murat C."/>
            <person name="Sun H."/>
            <person name="Tunlid A."/>
            <person name="Henrissat B."/>
            <person name="Grigoriev I.V."/>
            <person name="Hibbett D.S."/>
            <person name="Martin F."/>
            <person name="Nordberg H.P."/>
            <person name="Cantor M.N."/>
            <person name="Hua S.X."/>
        </authorList>
    </citation>
    <scope>NUCLEOTIDE SEQUENCE [LARGE SCALE GENOMIC DNA]</scope>
    <source>
        <strain evidence="19 20">MAFF 305830</strain>
    </source>
</reference>
<evidence type="ECO:0000256" key="3">
    <source>
        <dbReference type="ARBA" id="ARBA00012951"/>
    </source>
</evidence>
<evidence type="ECO:0000259" key="18">
    <source>
        <dbReference type="PROSITE" id="PS51007"/>
    </source>
</evidence>
<dbReference type="STRING" id="933852.A0A0C3BM65"/>
<evidence type="ECO:0000256" key="13">
    <source>
        <dbReference type="ARBA" id="ARBA00023004"/>
    </source>
</evidence>